<dbReference type="AlphaFoldDB" id="A0A1G6R1C8"/>
<accession>A0A1G6R1C8</accession>
<keyword evidence="3" id="KW-1185">Reference proteome</keyword>
<evidence type="ECO:0000256" key="1">
    <source>
        <dbReference type="SAM" id="MobiDB-lite"/>
    </source>
</evidence>
<evidence type="ECO:0000313" key="2">
    <source>
        <dbReference type="EMBL" id="SDC98223.1"/>
    </source>
</evidence>
<name>A0A1G6R1C8_9PSEU</name>
<feature type="region of interest" description="Disordered" evidence="1">
    <location>
        <begin position="29"/>
        <end position="57"/>
    </location>
</feature>
<organism evidence="2 3">
    <name type="scientific">Prauserella marina</name>
    <dbReference type="NCBI Taxonomy" id="530584"/>
    <lineage>
        <taxon>Bacteria</taxon>
        <taxon>Bacillati</taxon>
        <taxon>Actinomycetota</taxon>
        <taxon>Actinomycetes</taxon>
        <taxon>Pseudonocardiales</taxon>
        <taxon>Pseudonocardiaceae</taxon>
        <taxon>Prauserella</taxon>
    </lineage>
</organism>
<dbReference type="EMBL" id="FMZE01000005">
    <property type="protein sequence ID" value="SDC98223.1"/>
    <property type="molecule type" value="Genomic_DNA"/>
</dbReference>
<evidence type="ECO:0000313" key="3">
    <source>
        <dbReference type="Proteomes" id="UP000199494"/>
    </source>
</evidence>
<proteinExistence type="predicted"/>
<feature type="compositionally biased region" description="Basic and acidic residues" evidence="1">
    <location>
        <begin position="43"/>
        <end position="57"/>
    </location>
</feature>
<gene>
    <name evidence="2" type="ORF">SAMN05421630_10533</name>
</gene>
<reference evidence="2 3" key="1">
    <citation type="submission" date="2016-10" db="EMBL/GenBank/DDBJ databases">
        <authorList>
            <person name="de Groot N.N."/>
        </authorList>
    </citation>
    <scope>NUCLEOTIDE SEQUENCE [LARGE SCALE GENOMIC DNA]</scope>
    <source>
        <strain evidence="2 3">CGMCC 4.5506</strain>
    </source>
</reference>
<dbReference type="Proteomes" id="UP000199494">
    <property type="component" value="Unassembled WGS sequence"/>
</dbReference>
<protein>
    <submittedName>
        <fullName evidence="2">Uncharacterized protein</fullName>
    </submittedName>
</protein>
<sequence length="57" mass="6182">MFRLADDTVAIAVADEACTGLATCIEPSTTANVPRTGNRPKNWRVENETDDRRGSMG</sequence>